<dbReference type="KEGG" id="blag:BLTE_32540"/>
<dbReference type="OrthoDB" id="9762614at2"/>
<name>A0A348G4T6_9HYPH</name>
<evidence type="ECO:0000313" key="2">
    <source>
        <dbReference type="EMBL" id="BBF94569.1"/>
    </source>
</evidence>
<dbReference type="InterPro" id="IPR036249">
    <property type="entry name" value="Thioredoxin-like_sf"/>
</dbReference>
<dbReference type="EMBL" id="AP018907">
    <property type="protein sequence ID" value="BBF94569.1"/>
    <property type="molecule type" value="Genomic_DNA"/>
</dbReference>
<protein>
    <submittedName>
        <fullName evidence="2">Thioredoxin domain-containing protein</fullName>
    </submittedName>
</protein>
<organism evidence="2 3">
    <name type="scientific">Blastochloris tepida</name>
    <dbReference type="NCBI Taxonomy" id="2233851"/>
    <lineage>
        <taxon>Bacteria</taxon>
        <taxon>Pseudomonadati</taxon>
        <taxon>Pseudomonadota</taxon>
        <taxon>Alphaproteobacteria</taxon>
        <taxon>Hyphomicrobiales</taxon>
        <taxon>Blastochloridaceae</taxon>
        <taxon>Blastochloris</taxon>
    </lineage>
</organism>
<dbReference type="GO" id="GO:0005975">
    <property type="term" value="P:carbohydrate metabolic process"/>
    <property type="evidence" value="ECO:0007669"/>
    <property type="project" value="InterPro"/>
</dbReference>
<dbReference type="CDD" id="cd02955">
    <property type="entry name" value="SSP411"/>
    <property type="match status" value="1"/>
</dbReference>
<dbReference type="Gene3D" id="1.50.10.20">
    <property type="match status" value="1"/>
</dbReference>
<dbReference type="PANTHER" id="PTHR42899">
    <property type="entry name" value="SPERMATOGENESIS-ASSOCIATED PROTEIN 20"/>
    <property type="match status" value="1"/>
</dbReference>
<dbReference type="RefSeq" id="WP_126401649.1">
    <property type="nucleotide sequence ID" value="NZ_AP018907.1"/>
</dbReference>
<dbReference type="PIRSF" id="PIRSF006402">
    <property type="entry name" value="UCP006402_thioredoxin"/>
    <property type="match status" value="1"/>
</dbReference>
<dbReference type="InterPro" id="IPR008928">
    <property type="entry name" value="6-hairpin_glycosidase_sf"/>
</dbReference>
<keyword evidence="3" id="KW-1185">Reference proteome</keyword>
<gene>
    <name evidence="2" type="ORF">BLTE_32540</name>
</gene>
<sequence>MPENRLARETSPYLLQHKDNPVQWWPWGPAALAEAQRTGRPILLSIGYAACHWCHVMAHESFEDPATATVMNALFVNIKVDREERPDVDHLYMSALHALGEPGGWPLTMFLTPGGAPVWGGTYFPKVARYGRPSFVEICREIARVFEEEPERVAGNAAAIGRALLTRRAATDAVDLGRRELDEVARQIAALFDPELGGPRTAPKFPQAPVLELLWRAGLRTGDDTFFAPVETTLTRMSLGGIWDHLGGGFARYSVDDRWHVPHFEKMLYDNAQLLTLLTLAHARTGNPLYRDRATGIVAWLDREMTIAGSAFAASLDADSEGAEGKFYTWTLDEILGHLGPGDGALFAAAYGVTAAGNWEGTNVLHQLDAPDLSESNRIRLESLRATLLAVRNRRPRPGLDDKILADWNGLMIAALADAGALLGEPGWIDRAARAFQFVAGTMSRGDRLGHAWRAGRLTLPGLASDHAMMIKAALALHEATGEPAYLGRAQAWQAALDDHHLAPDGSYFLAADDAEAVVLRLRPSEDDASPNAQGITAQNLIRLSVLTGEDRYREQADRLIATLSPLAAANLFAHAALLNAIDLRLHGTEIVCVGPDNAAFATAALQLPFLNRIVLRAPAATALPARHPAHSLAADGGTMALVCAGERCSLPVTTPEQLAAAAARPTAAAAL</sequence>
<reference evidence="2 3" key="1">
    <citation type="submission" date="2018-08" db="EMBL/GenBank/DDBJ databases">
        <title>Complete genome sequencing of Blastochloris tepida GI.</title>
        <authorList>
            <person name="Tsukatani Y."/>
            <person name="Mori H."/>
        </authorList>
    </citation>
    <scope>NUCLEOTIDE SEQUENCE [LARGE SCALE GENOMIC DNA]</scope>
    <source>
        <strain evidence="2 3">GI</strain>
    </source>
</reference>
<evidence type="ECO:0000313" key="3">
    <source>
        <dbReference type="Proteomes" id="UP000266934"/>
    </source>
</evidence>
<dbReference type="SUPFAM" id="SSF48208">
    <property type="entry name" value="Six-hairpin glycosidases"/>
    <property type="match status" value="1"/>
</dbReference>
<proteinExistence type="predicted"/>
<dbReference type="AlphaFoldDB" id="A0A348G4T6"/>
<dbReference type="SUPFAM" id="SSF52833">
    <property type="entry name" value="Thioredoxin-like"/>
    <property type="match status" value="1"/>
</dbReference>
<dbReference type="PANTHER" id="PTHR42899:SF1">
    <property type="entry name" value="SPERMATOGENESIS-ASSOCIATED PROTEIN 20"/>
    <property type="match status" value="1"/>
</dbReference>
<dbReference type="InterPro" id="IPR024705">
    <property type="entry name" value="Ssp411"/>
</dbReference>
<dbReference type="Proteomes" id="UP000266934">
    <property type="component" value="Chromosome"/>
</dbReference>
<evidence type="ECO:0000259" key="1">
    <source>
        <dbReference type="Pfam" id="PF03190"/>
    </source>
</evidence>
<dbReference type="Pfam" id="PF03190">
    <property type="entry name" value="Thioredox_DsbH"/>
    <property type="match status" value="1"/>
</dbReference>
<dbReference type="Gene3D" id="3.40.30.10">
    <property type="entry name" value="Glutaredoxin"/>
    <property type="match status" value="1"/>
</dbReference>
<accession>A0A348G4T6</accession>
<dbReference type="InterPro" id="IPR004879">
    <property type="entry name" value="Ssp411-like_TRX"/>
</dbReference>
<feature type="domain" description="Spermatogenesis-associated protein 20-like TRX" evidence="1">
    <location>
        <begin position="3"/>
        <end position="164"/>
    </location>
</feature>